<feature type="transmembrane region" description="Helical" evidence="1">
    <location>
        <begin position="98"/>
        <end position="118"/>
    </location>
</feature>
<protein>
    <submittedName>
        <fullName evidence="2">Uncharacterized protein</fullName>
    </submittedName>
</protein>
<keyword evidence="3" id="KW-1185">Reference proteome</keyword>
<organism evidence="2 3">
    <name type="scientific">Mycolicibacterium moriokaense</name>
    <dbReference type="NCBI Taxonomy" id="39691"/>
    <lineage>
        <taxon>Bacteria</taxon>
        <taxon>Bacillati</taxon>
        <taxon>Actinomycetota</taxon>
        <taxon>Actinomycetes</taxon>
        <taxon>Mycobacteriales</taxon>
        <taxon>Mycobacteriaceae</taxon>
        <taxon>Mycolicibacterium</taxon>
    </lineage>
</organism>
<sequence>MTSAAAGSVARVRGVATGLLTAALALAAHGAGGGALPTGAATALLAILAATAGAVATSIPRAGTPRILLLLLAIGQLLGHLLLSVVGHHHTGAAAPPAAMMLAAHVVAIVTGAVLIGVGEHLWRALSRAVRTVVRIVCAVAVRAITVARRADQPLRAALLLAASVSHRGPPVSLAR</sequence>
<dbReference type="Proteomes" id="UP000466681">
    <property type="component" value="Chromosome"/>
</dbReference>
<feature type="transmembrane region" description="Helical" evidence="1">
    <location>
        <begin position="40"/>
        <end position="60"/>
    </location>
</feature>
<name>A0AAD1H7S3_9MYCO</name>
<keyword evidence="1" id="KW-1133">Transmembrane helix</keyword>
<dbReference type="RefSeq" id="WP_083157208.1">
    <property type="nucleotide sequence ID" value="NZ_AP022560.1"/>
</dbReference>
<evidence type="ECO:0000256" key="1">
    <source>
        <dbReference type="SAM" id="Phobius"/>
    </source>
</evidence>
<accession>A0AAD1H7S3</accession>
<keyword evidence="1" id="KW-0812">Transmembrane</keyword>
<evidence type="ECO:0000313" key="3">
    <source>
        <dbReference type="Proteomes" id="UP000466681"/>
    </source>
</evidence>
<feature type="transmembrane region" description="Helical" evidence="1">
    <location>
        <begin position="67"/>
        <end position="86"/>
    </location>
</feature>
<proteinExistence type="predicted"/>
<evidence type="ECO:0000313" key="2">
    <source>
        <dbReference type="EMBL" id="BBW99800.1"/>
    </source>
</evidence>
<gene>
    <name evidence="2" type="ORF">MMOR_07370</name>
</gene>
<dbReference type="EMBL" id="AP022560">
    <property type="protein sequence ID" value="BBW99800.1"/>
    <property type="molecule type" value="Genomic_DNA"/>
</dbReference>
<dbReference type="KEGG" id="mmor:MMOR_07370"/>
<dbReference type="AlphaFoldDB" id="A0AAD1H7S3"/>
<keyword evidence="1" id="KW-0472">Membrane</keyword>
<reference evidence="2 3" key="1">
    <citation type="journal article" date="2019" name="Emerg. Microbes Infect.">
        <title>Comprehensive subspecies identification of 175 nontuberculous mycobacteria species based on 7547 genomic profiles.</title>
        <authorList>
            <person name="Matsumoto Y."/>
            <person name="Kinjo T."/>
            <person name="Motooka D."/>
            <person name="Nabeya D."/>
            <person name="Jung N."/>
            <person name="Uechi K."/>
            <person name="Horii T."/>
            <person name="Iida T."/>
            <person name="Fujita J."/>
            <person name="Nakamura S."/>
        </authorList>
    </citation>
    <scope>NUCLEOTIDE SEQUENCE [LARGE SCALE GENOMIC DNA]</scope>
    <source>
        <strain evidence="2 3">JCM 6375</strain>
    </source>
</reference>